<reference evidence="1 2" key="1">
    <citation type="journal article" date="2016" name="PLoS Pathog.">
        <title>Biosynthesis of antibiotic leucinostatins in bio-control fungus Purpureocillium lilacinum and their inhibition on phytophthora revealed by genome mining.</title>
        <authorList>
            <person name="Wang G."/>
            <person name="Liu Z."/>
            <person name="Lin R."/>
            <person name="Li E."/>
            <person name="Mao Z."/>
            <person name="Ling J."/>
            <person name="Yang Y."/>
            <person name="Yin W.B."/>
            <person name="Xie B."/>
        </authorList>
    </citation>
    <scope>NUCLEOTIDE SEQUENCE [LARGE SCALE GENOMIC DNA]</scope>
    <source>
        <strain evidence="1">170</strain>
    </source>
</reference>
<name>A0A179EYJ7_METCM</name>
<protein>
    <submittedName>
        <fullName evidence="1">Uncharacterized protein</fullName>
    </submittedName>
</protein>
<gene>
    <name evidence="1" type="ORF">VFPPC_17007</name>
</gene>
<evidence type="ECO:0000313" key="2">
    <source>
        <dbReference type="Proteomes" id="UP000078397"/>
    </source>
</evidence>
<dbReference type="AlphaFoldDB" id="A0A179EYJ7"/>
<dbReference type="GeneID" id="28858753"/>
<accession>A0A179EYJ7</accession>
<keyword evidence="2" id="KW-1185">Reference proteome</keyword>
<comment type="caution">
    <text evidence="1">The sequence shown here is derived from an EMBL/GenBank/DDBJ whole genome shotgun (WGS) entry which is preliminary data.</text>
</comment>
<sequence>MALMHVRRCAVPSKMAVFNGGQILPPRKCCVNQMRLIILSGRRYTKWLARKAMVRNWLFTHNRSGTLTRGPLYNRQAPVGKTVTPVRGKDWGLGRASTRYSRGIRGIHVGHFSSSYLSRARWGKSGLSRCLIADGDIEVHVPSIARVRWPILPSMC</sequence>
<organism evidence="1 2">
    <name type="scientific">Pochonia chlamydosporia 170</name>
    <dbReference type="NCBI Taxonomy" id="1380566"/>
    <lineage>
        <taxon>Eukaryota</taxon>
        <taxon>Fungi</taxon>
        <taxon>Dikarya</taxon>
        <taxon>Ascomycota</taxon>
        <taxon>Pezizomycotina</taxon>
        <taxon>Sordariomycetes</taxon>
        <taxon>Hypocreomycetidae</taxon>
        <taxon>Hypocreales</taxon>
        <taxon>Clavicipitaceae</taxon>
        <taxon>Pochonia</taxon>
    </lineage>
</organism>
<proteinExistence type="predicted"/>
<dbReference type="RefSeq" id="XP_018136461.1">
    <property type="nucleotide sequence ID" value="XM_018294759.1"/>
</dbReference>
<evidence type="ECO:0000313" key="1">
    <source>
        <dbReference type="EMBL" id="OAQ58275.1"/>
    </source>
</evidence>
<dbReference type="KEGG" id="pchm:VFPPC_17007"/>
<dbReference type="Proteomes" id="UP000078397">
    <property type="component" value="Unassembled WGS sequence"/>
</dbReference>
<dbReference type="EMBL" id="LSBJ02000002">
    <property type="protein sequence ID" value="OAQ58275.1"/>
    <property type="molecule type" value="Genomic_DNA"/>
</dbReference>